<dbReference type="PANTHER" id="PTHR39183:SF1">
    <property type="entry name" value="SPORE COAT PROTEIN F-LIKE PROTEIN YHCQ"/>
    <property type="match status" value="1"/>
</dbReference>
<accession>A0ABY6ZBH5</accession>
<keyword evidence="4" id="KW-0946">Virion</keyword>
<comment type="subcellular location">
    <subcellularLocation>
        <location evidence="2">Spore coat</location>
    </subcellularLocation>
</comment>
<dbReference type="EMBL" id="CP104065">
    <property type="protein sequence ID" value="WAH39455.1"/>
    <property type="molecule type" value="Genomic_DNA"/>
</dbReference>
<reference evidence="4" key="1">
    <citation type="submission" date="2022-08" db="EMBL/GenBank/DDBJ databases">
        <title>Alicyclobacillus dauci DSM2870, complete genome.</title>
        <authorList>
            <person name="Wang Q."/>
            <person name="Cai R."/>
            <person name="Wang Z."/>
        </authorList>
    </citation>
    <scope>NUCLEOTIDE SEQUENCE</scope>
    <source>
        <strain evidence="4">DSM 28700</strain>
        <plasmid evidence="4">unnamed1</plasmid>
    </source>
</reference>
<dbReference type="Proteomes" id="UP001164803">
    <property type="component" value="Plasmid unnamed1"/>
</dbReference>
<dbReference type="InterPro" id="IPR012347">
    <property type="entry name" value="Ferritin-like"/>
</dbReference>
<evidence type="ECO:0000256" key="1">
    <source>
        <dbReference type="ARBA" id="ARBA00022969"/>
    </source>
</evidence>
<protein>
    <submittedName>
        <fullName evidence="4">Spore coat protein</fullName>
    </submittedName>
</protein>
<geneLocation type="plasmid" evidence="4 5">
    <name>unnamed1</name>
</geneLocation>
<keyword evidence="1" id="KW-0749">Sporulation</keyword>
<evidence type="ECO:0000313" key="5">
    <source>
        <dbReference type="Proteomes" id="UP001164803"/>
    </source>
</evidence>
<evidence type="ECO:0000256" key="2">
    <source>
        <dbReference type="ARBA" id="ARBA00024325"/>
    </source>
</evidence>
<dbReference type="Pfam" id="PF07875">
    <property type="entry name" value="Coat_F"/>
    <property type="match status" value="1"/>
</dbReference>
<keyword evidence="4" id="KW-0614">Plasmid</keyword>
<sequence length="123" mass="13985">MNQGMDLDLQNFTNMIELADQSIALEFLLTVKSGIRNYAISLTEIATPEARTVIHNQLNQGLEMHGKLSKLMVSKGWLHPYDPNEQFQLDIKSARVTEKVANMPLFHDRASIIEKFDTPQKSN</sequence>
<keyword evidence="5" id="KW-1185">Reference proteome</keyword>
<gene>
    <name evidence="4" type="ORF">NZD86_23460</name>
</gene>
<evidence type="ECO:0000256" key="3">
    <source>
        <dbReference type="ARBA" id="ARBA00024344"/>
    </source>
</evidence>
<comment type="similarity">
    <text evidence="3">Belongs to the CotF family.</text>
</comment>
<evidence type="ECO:0000313" key="4">
    <source>
        <dbReference type="EMBL" id="WAH39455.1"/>
    </source>
</evidence>
<keyword evidence="4" id="KW-0167">Capsid protein</keyword>
<dbReference type="PANTHER" id="PTHR39183">
    <property type="entry name" value="SPORE COAT PROTEIN F-LIKE PROTEIN YHCQ"/>
    <property type="match status" value="1"/>
</dbReference>
<dbReference type="InterPro" id="IPR012851">
    <property type="entry name" value="Spore_coat_CotF-like"/>
</dbReference>
<proteinExistence type="inferred from homology"/>
<dbReference type="Gene3D" id="1.20.1260.10">
    <property type="match status" value="1"/>
</dbReference>
<name>A0ABY6ZBH5_9BACL</name>
<dbReference type="RefSeq" id="WP_268047105.1">
    <property type="nucleotide sequence ID" value="NZ_CP104065.1"/>
</dbReference>
<organism evidence="4 5">
    <name type="scientific">Alicyclobacillus dauci</name>
    <dbReference type="NCBI Taxonomy" id="1475485"/>
    <lineage>
        <taxon>Bacteria</taxon>
        <taxon>Bacillati</taxon>
        <taxon>Bacillota</taxon>
        <taxon>Bacilli</taxon>
        <taxon>Bacillales</taxon>
        <taxon>Alicyclobacillaceae</taxon>
        <taxon>Alicyclobacillus</taxon>
    </lineage>
</organism>